<dbReference type="PANTHER" id="PTHR47577">
    <property type="entry name" value="THAP DOMAIN-CONTAINING PROTEIN 6"/>
    <property type="match status" value="1"/>
</dbReference>
<proteinExistence type="predicted"/>
<dbReference type="AlphaFoldDB" id="A0A1Y1N415"/>
<dbReference type="EMBL" id="GEZM01018378">
    <property type="protein sequence ID" value="JAV90271.1"/>
    <property type="molecule type" value="Transcribed_RNA"/>
</dbReference>
<evidence type="ECO:0000259" key="1">
    <source>
        <dbReference type="Pfam" id="PF21789"/>
    </source>
</evidence>
<dbReference type="EMBL" id="GEZM01018381">
    <property type="protein sequence ID" value="JAV90260.1"/>
    <property type="molecule type" value="Transcribed_RNA"/>
</dbReference>
<dbReference type="EMBL" id="GEZM01018372">
    <property type="protein sequence ID" value="JAV90304.1"/>
    <property type="molecule type" value="Transcribed_RNA"/>
</dbReference>
<dbReference type="EMBL" id="GEZM01018379">
    <property type="protein sequence ID" value="JAV90264.1"/>
    <property type="molecule type" value="Transcribed_RNA"/>
</dbReference>
<protein>
    <recommendedName>
        <fullName evidence="1">Transposable element P transposase-like RNase H C-terminal domain-containing protein</fullName>
    </recommendedName>
</protein>
<reference evidence="2" key="1">
    <citation type="journal article" date="2016" name="Sci. Rep.">
        <title>Molecular characterization of firefly nuptial gifts: a multi-omics approach sheds light on postcopulatory sexual selection.</title>
        <authorList>
            <person name="Al-Wathiqui N."/>
            <person name="Fallon T.R."/>
            <person name="South A."/>
            <person name="Weng J.K."/>
            <person name="Lewis S.M."/>
        </authorList>
    </citation>
    <scope>NUCLEOTIDE SEQUENCE</scope>
</reference>
<feature type="domain" description="Transposable element P transposase-like RNase H C-terminal" evidence="1">
    <location>
        <begin position="104"/>
        <end position="121"/>
    </location>
</feature>
<sequence length="199" mass="23435">MYYNVKSIQVVDRTFDIMNSIDMWGTGFKAPIREENREKVLQHLHLAIHYFKTLKLSNQQLIYKSKRKVPIVGIILDWHSVISLAEELIWSSNAPMQFLLCRSISQDHVETFFSSIRKRTGKFCTLCCYFRYINFVFYLGNNNNPTPMEFRSSYRKCILGRIDPNIIGNCEVVKENFQQPLAIILSTHRQDIISVNREF</sequence>
<name>A0A1Y1N415_PHOPY</name>
<organism evidence="2">
    <name type="scientific">Photinus pyralis</name>
    <name type="common">Common eastern firefly</name>
    <name type="synonym">Lampyris pyralis</name>
    <dbReference type="NCBI Taxonomy" id="7054"/>
    <lineage>
        <taxon>Eukaryota</taxon>
        <taxon>Metazoa</taxon>
        <taxon>Ecdysozoa</taxon>
        <taxon>Arthropoda</taxon>
        <taxon>Hexapoda</taxon>
        <taxon>Insecta</taxon>
        <taxon>Pterygota</taxon>
        <taxon>Neoptera</taxon>
        <taxon>Endopterygota</taxon>
        <taxon>Coleoptera</taxon>
        <taxon>Polyphaga</taxon>
        <taxon>Elateriformia</taxon>
        <taxon>Elateroidea</taxon>
        <taxon>Lampyridae</taxon>
        <taxon>Lampyrinae</taxon>
        <taxon>Photinus</taxon>
    </lineage>
</organism>
<dbReference type="EMBL" id="GEZM01018382">
    <property type="protein sequence ID" value="JAV90254.1"/>
    <property type="molecule type" value="Transcribed_RNA"/>
</dbReference>
<dbReference type="EMBL" id="GEZM01018383">
    <property type="protein sequence ID" value="JAV90247.1"/>
    <property type="molecule type" value="Transcribed_RNA"/>
</dbReference>
<dbReference type="EMBL" id="GEZM01018386">
    <property type="protein sequence ID" value="JAV90219.1"/>
    <property type="molecule type" value="Transcribed_RNA"/>
</dbReference>
<dbReference type="EMBL" id="GEZM01018384">
    <property type="protein sequence ID" value="JAV90241.1"/>
    <property type="molecule type" value="Transcribed_RNA"/>
</dbReference>
<evidence type="ECO:0000313" key="2">
    <source>
        <dbReference type="EMBL" id="JAV90297.1"/>
    </source>
</evidence>
<dbReference type="EMBL" id="GEZM01018377">
    <property type="protein sequence ID" value="JAV90283.1"/>
    <property type="molecule type" value="Transcribed_RNA"/>
</dbReference>
<dbReference type="EMBL" id="GEZM01018385">
    <property type="protein sequence ID" value="JAV90230.1"/>
    <property type="molecule type" value="Transcribed_RNA"/>
</dbReference>
<dbReference type="Pfam" id="PF21789">
    <property type="entry name" value="TNP-like_RNaseH_C"/>
    <property type="match status" value="1"/>
</dbReference>
<dbReference type="EMBL" id="GEZM01018376">
    <property type="protein sequence ID" value="JAV90289.1"/>
    <property type="molecule type" value="Transcribed_RNA"/>
</dbReference>
<dbReference type="InterPro" id="IPR048367">
    <property type="entry name" value="TNP-like_RNaseH_C"/>
</dbReference>
<dbReference type="EMBL" id="GEZM01018375">
    <property type="protein sequence ID" value="JAV90297.1"/>
    <property type="molecule type" value="Transcribed_RNA"/>
</dbReference>
<dbReference type="EMBL" id="GEZM01018387">
    <property type="protein sequence ID" value="JAV90216.1"/>
    <property type="molecule type" value="Transcribed_RNA"/>
</dbReference>
<accession>A0A1Y1N415</accession>
<dbReference type="PANTHER" id="PTHR47577:SF2">
    <property type="entry name" value="THAP DOMAIN CONTAINING 9"/>
    <property type="match status" value="1"/>
</dbReference>